<keyword evidence="6" id="KW-1185">Reference proteome</keyword>
<dbReference type="AlphaFoldDB" id="A0A1G9IM00"/>
<reference evidence="5 6" key="1">
    <citation type="submission" date="2016-10" db="EMBL/GenBank/DDBJ databases">
        <authorList>
            <person name="de Groot N.N."/>
        </authorList>
    </citation>
    <scope>NUCLEOTIDE SEQUENCE [LARGE SCALE GENOMIC DNA]</scope>
    <source>
        <strain evidence="5 6">DSM 25186</strain>
    </source>
</reference>
<dbReference type="PANTHER" id="PTHR43002">
    <property type="entry name" value="GLYCOGEN DEBRANCHING ENZYME"/>
    <property type="match status" value="1"/>
</dbReference>
<dbReference type="GO" id="GO:0005980">
    <property type="term" value="P:glycogen catabolic process"/>
    <property type="evidence" value="ECO:0007669"/>
    <property type="project" value="InterPro"/>
</dbReference>
<dbReference type="InterPro" id="IPR044505">
    <property type="entry name" value="GlgX_Isoamylase_N_E_set"/>
</dbReference>
<dbReference type="OrthoDB" id="9761875at2"/>
<dbReference type="Pfam" id="PF00128">
    <property type="entry name" value="Alpha-amylase"/>
    <property type="match status" value="1"/>
</dbReference>
<evidence type="ECO:0000313" key="5">
    <source>
        <dbReference type="EMBL" id="SDL26192.1"/>
    </source>
</evidence>
<dbReference type="InterPro" id="IPR004193">
    <property type="entry name" value="Glyco_hydro_13_N"/>
</dbReference>
<dbReference type="InterPro" id="IPR014756">
    <property type="entry name" value="Ig_E-set"/>
</dbReference>
<protein>
    <submittedName>
        <fullName evidence="5">Glycogen operon protein</fullName>
    </submittedName>
</protein>
<gene>
    <name evidence="5" type="ORF">SAMN05421823_10544</name>
</gene>
<organism evidence="5 6">
    <name type="scientific">Catalinimonas alkaloidigena</name>
    <dbReference type="NCBI Taxonomy" id="1075417"/>
    <lineage>
        <taxon>Bacteria</taxon>
        <taxon>Pseudomonadati</taxon>
        <taxon>Bacteroidota</taxon>
        <taxon>Cytophagia</taxon>
        <taxon>Cytophagales</taxon>
        <taxon>Catalimonadaceae</taxon>
        <taxon>Catalinimonas</taxon>
    </lineage>
</organism>
<evidence type="ECO:0000313" key="6">
    <source>
        <dbReference type="Proteomes" id="UP000198510"/>
    </source>
</evidence>
<sequence>MNSTVYPGHPYPLGATWDGKGVNFALYADNATGVELCLFDAADQDAETVRIPLHERTHHVWHAYLPGLKPGQLYGYRVHGPYDPHSGHRFNPHKLLLDPYAKALSGTIQWHDALFGYEIGHPDQDLSFSEIDSAPYLPKSIVIDSSFDWGDEKRPQIPYYRSIIYEMHVKGFTQMHPDIPEEIRGTYAALGHPVTIKYLKELGITAVELMPVHHFLTDRHLDDKGLTNYWGYNTIAFFAPDVRYASDKTLGHQVQEFKAMVKALHNAGIEVILDVVYNHTGEGSHMGPTLAFRGVDNASYYRLTEDNRFYFDYTGTGNTLNARLPSVLRLIMDSLRYWITEMHVDGFRFDLASSLARELHDVDRLSAFFDIIHQDPVISQVKLIAEPWDVGEGGYQVGKFPPGWAEWNGLYRDCMRDYWRGADSMLAEFAQRFTGSSDLYEGDYRRPTASINFITAHDGFTLHDLVAYNEKHNDANGEDNRDGESHNRSWNCGVEGPTDDVEILELRARQKRNMLTTLFLSQGVPMLLAGDEIGRTQHGNNNAYCQDNEISWVNWAEADQHLLSFTQKLIHFCRRHPSFCRRRWFQGQPIKGIGLEDINWFLPEGTEMDDEHWSHDYAKSLAVFLNGRGIRSVGSRGEKIVDDNFYLIFNAHYEPLTYRLPPERYGVAWTKVLDTAEDFLTEEGGPTFEAGQDITVDSRSVVVLKNPLKK</sequence>
<dbReference type="Pfam" id="PF02922">
    <property type="entry name" value="CBM_48"/>
    <property type="match status" value="1"/>
</dbReference>
<evidence type="ECO:0000259" key="4">
    <source>
        <dbReference type="SMART" id="SM00642"/>
    </source>
</evidence>
<dbReference type="EMBL" id="FNFO01000005">
    <property type="protein sequence ID" value="SDL26192.1"/>
    <property type="molecule type" value="Genomic_DNA"/>
</dbReference>
<keyword evidence="3" id="KW-0326">Glycosidase</keyword>
<dbReference type="InterPro" id="IPR011837">
    <property type="entry name" value="Glycogen_debranch_GlgX"/>
</dbReference>
<evidence type="ECO:0000256" key="1">
    <source>
        <dbReference type="ARBA" id="ARBA00008061"/>
    </source>
</evidence>
<dbReference type="Gene3D" id="2.60.40.10">
    <property type="entry name" value="Immunoglobulins"/>
    <property type="match status" value="1"/>
</dbReference>
<dbReference type="Gene3D" id="2.60.40.1180">
    <property type="entry name" value="Golgi alpha-mannosidase II"/>
    <property type="match status" value="1"/>
</dbReference>
<dbReference type="SMART" id="SM00642">
    <property type="entry name" value="Aamy"/>
    <property type="match status" value="1"/>
</dbReference>
<dbReference type="Gene3D" id="3.20.20.80">
    <property type="entry name" value="Glycosidases"/>
    <property type="match status" value="1"/>
</dbReference>
<dbReference type="Proteomes" id="UP000198510">
    <property type="component" value="Unassembled WGS sequence"/>
</dbReference>
<evidence type="ECO:0000256" key="2">
    <source>
        <dbReference type="ARBA" id="ARBA00022801"/>
    </source>
</evidence>
<proteinExistence type="inferred from homology"/>
<dbReference type="InterPro" id="IPR013780">
    <property type="entry name" value="Glyco_hydro_b"/>
</dbReference>
<dbReference type="SUPFAM" id="SSF51011">
    <property type="entry name" value="Glycosyl hydrolase domain"/>
    <property type="match status" value="1"/>
</dbReference>
<dbReference type="InterPro" id="IPR006047">
    <property type="entry name" value="GH13_cat_dom"/>
</dbReference>
<evidence type="ECO:0000256" key="3">
    <source>
        <dbReference type="ARBA" id="ARBA00023295"/>
    </source>
</evidence>
<accession>A0A1G9IM00</accession>
<dbReference type="GO" id="GO:0004135">
    <property type="term" value="F:amylo-alpha-1,6-glucosidase activity"/>
    <property type="evidence" value="ECO:0007669"/>
    <property type="project" value="InterPro"/>
</dbReference>
<dbReference type="STRING" id="1075417.SAMN05421823_10544"/>
<dbReference type="InterPro" id="IPR017853">
    <property type="entry name" value="GH"/>
</dbReference>
<feature type="domain" description="Glycosyl hydrolase family 13 catalytic" evidence="4">
    <location>
        <begin position="166"/>
        <end position="573"/>
    </location>
</feature>
<dbReference type="SUPFAM" id="SSF81296">
    <property type="entry name" value="E set domains"/>
    <property type="match status" value="1"/>
</dbReference>
<dbReference type="SUPFAM" id="SSF51445">
    <property type="entry name" value="(Trans)glycosidases"/>
    <property type="match status" value="1"/>
</dbReference>
<name>A0A1G9IM00_9BACT</name>
<keyword evidence="2" id="KW-0378">Hydrolase</keyword>
<dbReference type="CDD" id="cd11326">
    <property type="entry name" value="AmyAc_Glg_debranch"/>
    <property type="match status" value="1"/>
</dbReference>
<dbReference type="NCBIfam" id="TIGR02100">
    <property type="entry name" value="glgX_debranch"/>
    <property type="match status" value="1"/>
</dbReference>
<dbReference type="CDD" id="cd02856">
    <property type="entry name" value="E_set_GDE_Isoamylase_N"/>
    <property type="match status" value="1"/>
</dbReference>
<comment type="similarity">
    <text evidence="1">Belongs to the glycosyl hydrolase 13 family.</text>
</comment>
<dbReference type="RefSeq" id="WP_089682957.1">
    <property type="nucleotide sequence ID" value="NZ_FNFO01000005.1"/>
</dbReference>
<dbReference type="InterPro" id="IPR013783">
    <property type="entry name" value="Ig-like_fold"/>
</dbReference>